<protein>
    <submittedName>
        <fullName evidence="1">Uncharacterized protein</fullName>
    </submittedName>
</protein>
<dbReference type="EMBL" id="CP108222">
    <property type="protein sequence ID" value="WTT17815.1"/>
    <property type="molecule type" value="Genomic_DNA"/>
</dbReference>
<accession>A0AAU2A1R1</accession>
<organism evidence="1">
    <name type="scientific">Streptomyces sp. NBC_00093</name>
    <dbReference type="NCBI Taxonomy" id="2975649"/>
    <lineage>
        <taxon>Bacteria</taxon>
        <taxon>Bacillati</taxon>
        <taxon>Actinomycetota</taxon>
        <taxon>Actinomycetes</taxon>
        <taxon>Kitasatosporales</taxon>
        <taxon>Streptomycetaceae</taxon>
        <taxon>Streptomyces</taxon>
    </lineage>
</organism>
<gene>
    <name evidence="1" type="ORF">OHA22_20845</name>
</gene>
<proteinExistence type="predicted"/>
<reference evidence="1" key="1">
    <citation type="submission" date="2022-10" db="EMBL/GenBank/DDBJ databases">
        <title>The complete genomes of actinobacterial strains from the NBC collection.</title>
        <authorList>
            <person name="Joergensen T.S."/>
            <person name="Alvarez Arevalo M."/>
            <person name="Sterndorff E.B."/>
            <person name="Faurdal D."/>
            <person name="Vuksanovic O."/>
            <person name="Mourched A.-S."/>
            <person name="Charusanti P."/>
            <person name="Shaw S."/>
            <person name="Blin K."/>
            <person name="Weber T."/>
        </authorList>
    </citation>
    <scope>NUCLEOTIDE SEQUENCE</scope>
    <source>
        <strain evidence="1">NBC_00093</strain>
    </source>
</reference>
<evidence type="ECO:0000313" key="1">
    <source>
        <dbReference type="EMBL" id="WTT17815.1"/>
    </source>
</evidence>
<name>A0AAU2A1R1_9ACTN</name>
<dbReference type="AlphaFoldDB" id="A0AAU2A1R1"/>
<sequence length="235" mass="25186">MTTVPPSPYSPYATADPDVRHLIPLPPEYGPPTPGTLLPAGCHELAAVSDDPTEIDPATEQLPSGLCALCVASMRGLAVPDDTRPLTNCRTCGGETRYNSLCALCRAEAHQLWQAVRTTPAPTPTQQPERGSFVALGGPLRVTAGAFCEHGDLAFAARLHGFRTVGDQHDEQLDLVLPRCYTAKLIGSVLAIVDHESGAAPEAHERFTDTVNQSQAAVRHAIEHMAALRNNEEQR</sequence>